<evidence type="ECO:0000256" key="2">
    <source>
        <dbReference type="ARBA" id="ARBA00007634"/>
    </source>
</evidence>
<comment type="similarity">
    <text evidence="2 8">Belongs to the bacterial ribosomal protein bS20 family.</text>
</comment>
<comment type="function">
    <text evidence="1 8">Binds directly to 16S ribosomal RNA.</text>
</comment>
<dbReference type="AlphaFoldDB" id="A0A9D2E814"/>
<evidence type="ECO:0000313" key="9">
    <source>
        <dbReference type="EMBL" id="HIZ32538.1"/>
    </source>
</evidence>
<evidence type="ECO:0000256" key="4">
    <source>
        <dbReference type="ARBA" id="ARBA00022884"/>
    </source>
</evidence>
<proteinExistence type="inferred from homology"/>
<dbReference type="InterPro" id="IPR002583">
    <property type="entry name" value="Ribosomal_bS20"/>
</dbReference>
<protein>
    <recommendedName>
        <fullName evidence="7 8">Small ribosomal subunit protein bS20</fullName>
    </recommendedName>
</protein>
<dbReference type="GO" id="GO:0015935">
    <property type="term" value="C:small ribosomal subunit"/>
    <property type="evidence" value="ECO:0007669"/>
    <property type="project" value="TreeGrafter"/>
</dbReference>
<evidence type="ECO:0000256" key="7">
    <source>
        <dbReference type="ARBA" id="ARBA00035136"/>
    </source>
</evidence>
<evidence type="ECO:0000256" key="3">
    <source>
        <dbReference type="ARBA" id="ARBA00022730"/>
    </source>
</evidence>
<keyword evidence="4 8" id="KW-0694">RNA-binding</keyword>
<dbReference type="GO" id="GO:0006412">
    <property type="term" value="P:translation"/>
    <property type="evidence" value="ECO:0007669"/>
    <property type="project" value="UniProtKB-UniRule"/>
</dbReference>
<organism evidence="9 10">
    <name type="scientific">Candidatus Bacteroides merdigallinarum</name>
    <dbReference type="NCBI Taxonomy" id="2838473"/>
    <lineage>
        <taxon>Bacteria</taxon>
        <taxon>Pseudomonadati</taxon>
        <taxon>Bacteroidota</taxon>
        <taxon>Bacteroidia</taxon>
        <taxon>Bacteroidales</taxon>
        <taxon>Bacteroidaceae</taxon>
        <taxon>Bacteroides</taxon>
    </lineage>
</organism>
<dbReference type="GO" id="GO:0005829">
    <property type="term" value="C:cytosol"/>
    <property type="evidence" value="ECO:0007669"/>
    <property type="project" value="TreeGrafter"/>
</dbReference>
<evidence type="ECO:0000256" key="6">
    <source>
        <dbReference type="ARBA" id="ARBA00023274"/>
    </source>
</evidence>
<dbReference type="NCBIfam" id="TIGR00029">
    <property type="entry name" value="S20"/>
    <property type="match status" value="1"/>
</dbReference>
<evidence type="ECO:0000256" key="1">
    <source>
        <dbReference type="ARBA" id="ARBA00003134"/>
    </source>
</evidence>
<keyword evidence="6 8" id="KW-0687">Ribonucleoprotein</keyword>
<evidence type="ECO:0000256" key="5">
    <source>
        <dbReference type="ARBA" id="ARBA00022980"/>
    </source>
</evidence>
<dbReference type="Gene3D" id="1.20.58.110">
    <property type="entry name" value="Ribosomal protein S20"/>
    <property type="match status" value="1"/>
</dbReference>
<dbReference type="InterPro" id="IPR036510">
    <property type="entry name" value="Ribosomal_bS20_sf"/>
</dbReference>
<reference evidence="9" key="2">
    <citation type="submission" date="2021-04" db="EMBL/GenBank/DDBJ databases">
        <authorList>
            <person name="Gilroy R."/>
        </authorList>
    </citation>
    <scope>NUCLEOTIDE SEQUENCE</scope>
    <source>
        <strain evidence="9">ChiHjej9B8-1298</strain>
    </source>
</reference>
<dbReference type="PANTHER" id="PTHR33398">
    <property type="entry name" value="30S RIBOSOMAL PROTEIN S20"/>
    <property type="match status" value="1"/>
</dbReference>
<name>A0A9D2E814_9BACE</name>
<dbReference type="GO" id="GO:0070181">
    <property type="term" value="F:small ribosomal subunit rRNA binding"/>
    <property type="evidence" value="ECO:0007669"/>
    <property type="project" value="TreeGrafter"/>
</dbReference>
<dbReference type="Pfam" id="PF01649">
    <property type="entry name" value="Ribosomal_S20p"/>
    <property type="match status" value="1"/>
</dbReference>
<dbReference type="Proteomes" id="UP000824028">
    <property type="component" value="Unassembled WGS sequence"/>
</dbReference>
<dbReference type="GO" id="GO:0003735">
    <property type="term" value="F:structural constituent of ribosome"/>
    <property type="evidence" value="ECO:0007669"/>
    <property type="project" value="InterPro"/>
</dbReference>
<keyword evidence="3 8" id="KW-0699">rRNA-binding</keyword>
<reference evidence="9" key="1">
    <citation type="journal article" date="2021" name="PeerJ">
        <title>Extensive microbial diversity within the chicken gut microbiome revealed by metagenomics and culture.</title>
        <authorList>
            <person name="Gilroy R."/>
            <person name="Ravi A."/>
            <person name="Getino M."/>
            <person name="Pursley I."/>
            <person name="Horton D.L."/>
            <person name="Alikhan N.F."/>
            <person name="Baker D."/>
            <person name="Gharbi K."/>
            <person name="Hall N."/>
            <person name="Watson M."/>
            <person name="Adriaenssens E.M."/>
            <person name="Foster-Nyarko E."/>
            <person name="Jarju S."/>
            <person name="Secka A."/>
            <person name="Antonio M."/>
            <person name="Oren A."/>
            <person name="Chaudhuri R.R."/>
            <person name="La Ragione R."/>
            <person name="Hildebrand F."/>
            <person name="Pallen M.J."/>
        </authorList>
    </citation>
    <scope>NUCLEOTIDE SEQUENCE</scope>
    <source>
        <strain evidence="9">ChiHjej9B8-1298</strain>
    </source>
</reference>
<dbReference type="EMBL" id="DXBX01000025">
    <property type="protein sequence ID" value="HIZ32538.1"/>
    <property type="molecule type" value="Genomic_DNA"/>
</dbReference>
<evidence type="ECO:0000313" key="10">
    <source>
        <dbReference type="Proteomes" id="UP000824028"/>
    </source>
</evidence>
<dbReference type="PANTHER" id="PTHR33398:SF1">
    <property type="entry name" value="SMALL RIBOSOMAL SUBUNIT PROTEIN BS20C"/>
    <property type="match status" value="1"/>
</dbReference>
<sequence length="84" mass="9648">MANHKSSLKRIRQEQKRRLHNRYYAKTMRNAVRKLRATTDKAAAVAMYPGVAKLLDKLAKTNVIHKNKASNLKSKLSLYINKLA</sequence>
<accession>A0A9D2E814</accession>
<gene>
    <name evidence="8 9" type="primary">rpsT</name>
    <name evidence="9" type="ORF">H9814_03175</name>
</gene>
<evidence type="ECO:0000256" key="8">
    <source>
        <dbReference type="HAMAP-Rule" id="MF_00500"/>
    </source>
</evidence>
<comment type="caution">
    <text evidence="9">The sequence shown here is derived from an EMBL/GenBank/DDBJ whole genome shotgun (WGS) entry which is preliminary data.</text>
</comment>
<dbReference type="HAMAP" id="MF_00500">
    <property type="entry name" value="Ribosomal_bS20"/>
    <property type="match status" value="1"/>
</dbReference>
<dbReference type="SUPFAM" id="SSF46992">
    <property type="entry name" value="Ribosomal protein S20"/>
    <property type="match status" value="1"/>
</dbReference>
<keyword evidence="5 8" id="KW-0689">Ribosomal protein</keyword>